<evidence type="ECO:0000256" key="8">
    <source>
        <dbReference type="ARBA" id="ARBA00022840"/>
    </source>
</evidence>
<evidence type="ECO:0000256" key="16">
    <source>
        <dbReference type="ARBA" id="ARBA00065499"/>
    </source>
</evidence>
<keyword evidence="13" id="KW-1135">Mitochondrion nucleoid</keyword>
<dbReference type="InterPro" id="IPR049467">
    <property type="entry name" value="UBAP-1-like_UBA2"/>
</dbReference>
<dbReference type="GO" id="GO:0051603">
    <property type="term" value="P:proteolysis involved in protein catabolic process"/>
    <property type="evidence" value="ECO:0007669"/>
    <property type="project" value="TreeGrafter"/>
</dbReference>
<keyword evidence="6" id="KW-0378">Hydrolase</keyword>
<keyword evidence="24" id="KW-1185">Reference proteome</keyword>
<keyword evidence="4" id="KW-0479">Metal-binding</keyword>
<feature type="compositionally biased region" description="Basic and acidic residues" evidence="19">
    <location>
        <begin position="58"/>
        <end position="72"/>
    </location>
</feature>
<evidence type="ECO:0000256" key="3">
    <source>
        <dbReference type="ARBA" id="ARBA00022553"/>
    </source>
</evidence>
<feature type="compositionally biased region" description="Basic and acidic residues" evidence="19">
    <location>
        <begin position="744"/>
        <end position="759"/>
    </location>
</feature>
<feature type="compositionally biased region" description="Basic and acidic residues" evidence="19">
    <location>
        <begin position="617"/>
        <end position="628"/>
    </location>
</feature>
<dbReference type="EC" id="3.6.4.10" evidence="2"/>
<comment type="caution">
    <text evidence="23">The sequence shown here is derived from an EMBL/GenBank/DDBJ whole genome shotgun (WGS) entry which is preliminary data.</text>
</comment>
<dbReference type="SMART" id="SM00382">
    <property type="entry name" value="AAA"/>
    <property type="match status" value="1"/>
</dbReference>
<dbReference type="Pfam" id="PF16021">
    <property type="entry name" value="PDCD7"/>
    <property type="match status" value="1"/>
</dbReference>
<name>A0A3L8SL64_CHLGU</name>
<dbReference type="FunFam" id="1.10.8.60:FF:000002">
    <property type="entry name" value="ATP-dependent Clp protease ATP-binding subunit ClpX"/>
    <property type="match status" value="1"/>
</dbReference>
<dbReference type="FunFam" id="1.20.120.1920:FF:000002">
    <property type="entry name" value="Ubiquitin-associated protein 1-like a"/>
    <property type="match status" value="1"/>
</dbReference>
<comment type="subunit">
    <text evidence="16">Homohexamer that forms a ring structure; this hexamerization requires ATP binding. Component of the ClpXP complex formed by the assembly of two CLPP heptameric rings with two CLPX hexameric rings, giving rise to a symmetrical structure with two central CLPP rings flanked by a CLPX ring at either end of the complex. Interacts with TFAM.</text>
</comment>
<evidence type="ECO:0000256" key="17">
    <source>
        <dbReference type="ARBA" id="ARBA00073042"/>
    </source>
</evidence>
<sequence>MQVDFVLALYLVWYHSITCGRTRIPVLGKLGTFETCSLKRIPLRNFSETPAYFASKDGASKDGSGDGSKKSVGEGGGKKSSSGSSGKGGNQLRCPKCGDLCTHVETFVSSTRFVKCEKCHHFFVVLSEADTKKSIIKEPESAAEAVKLAFQQKPPPPPKKIYNYLDKYVVGQCFAKKVLSVAVYNHYKRIYNNIPSNLRQQAEVEKQSSLTPRELEIRRREDEYRFTKLLQIAGISPHGNALGASMQQQMNQQIPQEKRGGEVLDSPNDDIKLEKSNILLLGPTGSGKTLLAQTLAKCLDVPFAICDCTTLTQAGYVGEDIESVIAKLLQDANYNIEKAQQGIVFLDEVDKIGSVPGIHQLRDVGGEGVQQGLLKLLEGTIVNVPEKNSRKLRGETVQVDTTNILFVASGAFNGLDRIISRRKNEKYLGFGTPSNMGKGRRAAAAADLANISGESDPQEDIEEKDRLLRHVEARDLIEFGMIPEFVGRLPVVVPLHSLDEKTLVRILTEPRNAVVPQYQALFSMDKCELNVTEDALKAIARLALDRKTGARGLRSIMEKLLLEPMFEVPNSDIVCVEVDKDVVEGKKEPGYISEALRRKAERARKRRLRLQRRKHEARAAKEEEASRAAEREAKIDQWRAKCIQEVEEKNREQELKAAADSVLSEVRKKQADTKRMMDILRGLEKLRKLRKEAAARKGVCPPPSADEAFENQVESLQTLLKTRTELYEAEERALRVMLEGEQEEERKREMEKKQKKERERLLQQKLEMDSKLFGDPAARNQAAAMNYLDEVPFRTAMSLNGDSQGEIPLVTAPDIELPDCTDILMSTMHDFSLERKVLYWVEVASQQQTSRHRVTSEVVPTAPPCWLLLVDPADSYGGRGRDGAVRRSISLSAAGSSCGHAKGRAVLSDTDSDTWHSEEGEYSDDEYSSTSWEENDKDETLLSRRRSSVRSVSSRPGFYQTRPKTSPGLLEPSPENNIHSPASPDPSKQRRSMVIFNNMKNELGAARRKLAALVHPLNRAATGSRGILVPRLLPQCPSTNHSVKYGPDPAVSQQGTSVPTPLATATPVPPIKQHKPTVPSLSPYTCLPPASTPGRPLSCHRSQPDSSADLLSALSQEERDLIEPVIALGYPTQKAILTLQKTGRQSLSQFLSYLGACDRLLKQGYEEGQVEEAMEMFQYSEKKAAEFLHLLAQFNDMGFQQNEVKEVLLLCGNQRERALEELVMKTH</sequence>
<dbReference type="Gene3D" id="1.20.120.1920">
    <property type="entry name" value="UBAP1 SOUBA domain"/>
    <property type="match status" value="1"/>
</dbReference>
<dbReference type="InterPro" id="IPR015940">
    <property type="entry name" value="UBA"/>
</dbReference>
<dbReference type="SUPFAM" id="SSF52540">
    <property type="entry name" value="P-loop containing nucleoside triphosphate hydrolases"/>
    <property type="match status" value="1"/>
</dbReference>
<comment type="function">
    <text evidence="15">ATP-dependent chaperone that functions as an unfoldase. As part of the ClpXP protease complex, it recognizes specific protein substrates, unfolds them using energy derived from ATP hydrolysis, and then translocates them to the proteolytic subunit (CLPP) of the ClpXP complex for degradation. Thanks to its chaperone activity, it also functions in the incorporation of the pyridoxal phosphate cofactor into 5-aminolevulinate synthase, thereby activating 5-aminolevulinate (ALA) synthesis, the first step in heme biosynthesis. This chaperone is also involved in the control of mtDNA nucleoid distribution, by regulating mitochondrial transcription factor A (TFAM) activity.</text>
</comment>
<dbReference type="FunFam" id="3.40.50.300:FF:000378">
    <property type="entry name" value="ATP-dependent Clp protease ATP-binding subunit clpX-like, mitochondrial"/>
    <property type="match status" value="1"/>
</dbReference>
<keyword evidence="9" id="KW-0809">Transit peptide</keyword>
<evidence type="ECO:0000256" key="10">
    <source>
        <dbReference type="ARBA" id="ARBA00022990"/>
    </source>
</evidence>
<dbReference type="EMBL" id="QUSF01000015">
    <property type="protein sequence ID" value="RLW03721.1"/>
    <property type="molecule type" value="Genomic_DNA"/>
</dbReference>
<keyword evidence="5" id="KW-0547">Nucleotide-binding</keyword>
<dbReference type="OrthoDB" id="1721884at2759"/>
<comment type="catalytic activity">
    <reaction evidence="14">
        <text>ATP + H2O = ADP + phosphate + H(+)</text>
        <dbReference type="Rhea" id="RHEA:13065"/>
        <dbReference type="ChEBI" id="CHEBI:15377"/>
        <dbReference type="ChEBI" id="CHEBI:15378"/>
        <dbReference type="ChEBI" id="CHEBI:30616"/>
        <dbReference type="ChEBI" id="CHEBI:43474"/>
        <dbReference type="ChEBI" id="CHEBI:456216"/>
        <dbReference type="EC" id="3.6.4.10"/>
    </reaction>
    <physiologicalReaction direction="left-to-right" evidence="14">
        <dbReference type="Rhea" id="RHEA:13066"/>
    </physiologicalReaction>
</comment>
<dbReference type="NCBIfam" id="NF003745">
    <property type="entry name" value="PRK05342.1"/>
    <property type="match status" value="1"/>
</dbReference>
<keyword evidence="7" id="KW-0862">Zinc</keyword>
<dbReference type="InterPro" id="IPR059067">
    <property type="entry name" value="Znf_ribbon_CLPX-like"/>
</dbReference>
<dbReference type="NCBIfam" id="TIGR00382">
    <property type="entry name" value="clpX"/>
    <property type="match status" value="1"/>
</dbReference>
<feature type="region of interest" description="Disordered" evidence="19">
    <location>
        <begin position="57"/>
        <end position="90"/>
    </location>
</feature>
<gene>
    <name evidence="23" type="ORF">DV515_00006479</name>
</gene>
<evidence type="ECO:0000256" key="14">
    <source>
        <dbReference type="ARBA" id="ARBA00050527"/>
    </source>
</evidence>
<feature type="region of interest" description="Disordered" evidence="19">
    <location>
        <begin position="895"/>
        <end position="989"/>
    </location>
</feature>
<feature type="domain" description="UMA" evidence="21">
    <location>
        <begin position="788"/>
        <end position="838"/>
    </location>
</feature>
<feature type="region of interest" description="Disordered" evidence="19">
    <location>
        <begin position="609"/>
        <end position="628"/>
    </location>
</feature>
<evidence type="ECO:0000313" key="23">
    <source>
        <dbReference type="EMBL" id="RLW03721.1"/>
    </source>
</evidence>
<evidence type="ECO:0000256" key="15">
    <source>
        <dbReference type="ARBA" id="ARBA00058714"/>
    </source>
</evidence>
<evidence type="ECO:0000256" key="11">
    <source>
        <dbReference type="ARBA" id="ARBA00023128"/>
    </source>
</evidence>
<dbReference type="GO" id="GO:0005524">
    <property type="term" value="F:ATP binding"/>
    <property type="evidence" value="ECO:0007669"/>
    <property type="project" value="UniProtKB-KW"/>
</dbReference>
<organism evidence="23 24">
    <name type="scientific">Chloebia gouldiae</name>
    <name type="common">Gouldian finch</name>
    <name type="synonym">Erythrura gouldiae</name>
    <dbReference type="NCBI Taxonomy" id="44316"/>
    <lineage>
        <taxon>Eukaryota</taxon>
        <taxon>Metazoa</taxon>
        <taxon>Chordata</taxon>
        <taxon>Craniata</taxon>
        <taxon>Vertebrata</taxon>
        <taxon>Euteleostomi</taxon>
        <taxon>Archelosauria</taxon>
        <taxon>Archosauria</taxon>
        <taxon>Dinosauria</taxon>
        <taxon>Saurischia</taxon>
        <taxon>Theropoda</taxon>
        <taxon>Coelurosauria</taxon>
        <taxon>Aves</taxon>
        <taxon>Neognathae</taxon>
        <taxon>Neoaves</taxon>
        <taxon>Telluraves</taxon>
        <taxon>Australaves</taxon>
        <taxon>Passeriformes</taxon>
        <taxon>Passeroidea</taxon>
        <taxon>Passeridae</taxon>
        <taxon>Chloebia</taxon>
    </lineage>
</organism>
<proteinExistence type="predicted"/>
<dbReference type="AlphaFoldDB" id="A0A3L8SL64"/>
<dbReference type="InterPro" id="IPR003593">
    <property type="entry name" value="AAA+_ATPase"/>
</dbReference>
<dbReference type="GO" id="GO:0008270">
    <property type="term" value="F:zinc ion binding"/>
    <property type="evidence" value="ECO:0007669"/>
    <property type="project" value="InterPro"/>
</dbReference>
<dbReference type="PROSITE" id="PS51902">
    <property type="entry name" value="CLPX_ZB"/>
    <property type="match status" value="1"/>
</dbReference>
<evidence type="ECO:0000259" key="22">
    <source>
        <dbReference type="PROSITE" id="PS51902"/>
    </source>
</evidence>
<keyword evidence="8" id="KW-0067">ATP-binding</keyword>
<dbReference type="Pfam" id="PF10431">
    <property type="entry name" value="ClpB_D2-small"/>
    <property type="match status" value="1"/>
</dbReference>
<evidence type="ECO:0000256" key="7">
    <source>
        <dbReference type="ARBA" id="ARBA00022833"/>
    </source>
</evidence>
<dbReference type="InterPro" id="IPR003959">
    <property type="entry name" value="ATPase_AAA_core"/>
</dbReference>
<keyword evidence="10" id="KW-0007">Acetylation</keyword>
<evidence type="ECO:0000313" key="24">
    <source>
        <dbReference type="Proteomes" id="UP000276834"/>
    </source>
</evidence>
<dbReference type="InterPro" id="IPR031974">
    <property type="entry name" value="PDCD7"/>
</dbReference>
<dbReference type="Pfam" id="PF07724">
    <property type="entry name" value="AAA_2"/>
    <property type="match status" value="1"/>
</dbReference>
<dbReference type="InterPro" id="IPR027417">
    <property type="entry name" value="P-loop_NTPase"/>
</dbReference>
<comment type="subcellular location">
    <subcellularLocation>
        <location evidence="1">Mitochondrion matrix</location>
        <location evidence="1">Mitochondrion nucleoid</location>
    </subcellularLocation>
</comment>
<evidence type="ECO:0000256" key="18">
    <source>
        <dbReference type="ARBA" id="ARBA00077425"/>
    </source>
</evidence>
<evidence type="ECO:0000256" key="9">
    <source>
        <dbReference type="ARBA" id="ARBA00022946"/>
    </source>
</evidence>
<keyword evidence="12" id="KW-0143">Chaperone</keyword>
<feature type="compositionally biased region" description="Acidic residues" evidence="19">
    <location>
        <begin position="920"/>
        <end position="937"/>
    </location>
</feature>
<dbReference type="InterPro" id="IPR050052">
    <property type="entry name" value="ATP-dep_Clp_protease_ClpX"/>
</dbReference>
<dbReference type="STRING" id="44316.ENSEGOP00005005565"/>
<evidence type="ECO:0000259" key="21">
    <source>
        <dbReference type="PROSITE" id="PS51497"/>
    </source>
</evidence>
<dbReference type="GO" id="GO:0016887">
    <property type="term" value="F:ATP hydrolysis activity"/>
    <property type="evidence" value="ECO:0007669"/>
    <property type="project" value="InterPro"/>
</dbReference>
<dbReference type="Proteomes" id="UP000276834">
    <property type="component" value="Unassembled WGS sequence"/>
</dbReference>
<dbReference type="PANTHER" id="PTHR48102">
    <property type="entry name" value="ATP-DEPENDENT CLP PROTEASE ATP-BINDING SUBUNIT CLPX-LIKE, MITOCHONDRIAL-RELATED"/>
    <property type="match status" value="1"/>
</dbReference>
<dbReference type="FunFam" id="3.40.50.300:FF:003247">
    <property type="entry name" value="ATP-dependent Clp protease ATP-binding subunit clpX-like, mitochondrial"/>
    <property type="match status" value="1"/>
</dbReference>
<dbReference type="Pfam" id="PF21267">
    <property type="entry name" value="UBAP-1_UBA2"/>
    <property type="match status" value="1"/>
</dbReference>
<dbReference type="PROSITE" id="PS51497">
    <property type="entry name" value="UMA"/>
    <property type="match status" value="1"/>
</dbReference>
<reference evidence="23 24" key="1">
    <citation type="journal article" date="2018" name="Proc. R. Soc. B">
        <title>A non-coding region near Follistatin controls head colour polymorphism in the Gouldian finch.</title>
        <authorList>
            <person name="Toomey M.B."/>
            <person name="Marques C.I."/>
            <person name="Andrade P."/>
            <person name="Araujo P.M."/>
            <person name="Sabatino S."/>
            <person name="Gazda M.A."/>
            <person name="Afonso S."/>
            <person name="Lopes R.J."/>
            <person name="Corbo J.C."/>
            <person name="Carneiro M."/>
        </authorList>
    </citation>
    <scope>NUCLEOTIDE SEQUENCE [LARGE SCALE GENOMIC DNA]</scope>
    <source>
        <strain evidence="23">Red01</strain>
        <tissue evidence="23">Muscle</tissue>
    </source>
</reference>
<accession>A0A3L8SL64</accession>
<dbReference type="Gene3D" id="1.10.8.60">
    <property type="match status" value="1"/>
</dbReference>
<dbReference type="PANTHER" id="PTHR48102:SF7">
    <property type="entry name" value="ATP-DEPENDENT CLP PROTEASE ATP-BINDING SUBUNIT CLPX-LIKE, MITOCHONDRIAL"/>
    <property type="match status" value="1"/>
</dbReference>
<feature type="region of interest" description="Disordered" evidence="19">
    <location>
        <begin position="740"/>
        <end position="759"/>
    </location>
</feature>
<dbReference type="SMART" id="SM01086">
    <property type="entry name" value="ClpB_D2-small"/>
    <property type="match status" value="1"/>
</dbReference>
<dbReference type="InterPro" id="IPR042575">
    <property type="entry name" value="UBAP1_C"/>
</dbReference>
<dbReference type="Pfam" id="PF26040">
    <property type="entry name" value="Zn_ribbon_CLPX_N"/>
    <property type="match status" value="1"/>
</dbReference>
<dbReference type="GO" id="GO:0140662">
    <property type="term" value="F:ATP-dependent protein folding chaperone"/>
    <property type="evidence" value="ECO:0007669"/>
    <property type="project" value="InterPro"/>
</dbReference>
<dbReference type="InterPro" id="IPR019489">
    <property type="entry name" value="Clp_ATPase_C"/>
</dbReference>
<dbReference type="PROSITE" id="PS50030">
    <property type="entry name" value="UBA"/>
    <property type="match status" value="1"/>
</dbReference>
<feature type="domain" description="UBA" evidence="20">
    <location>
        <begin position="1178"/>
        <end position="1225"/>
    </location>
</feature>
<dbReference type="InterPro" id="IPR004487">
    <property type="entry name" value="Clp_protease_ATP-bd_su_ClpX"/>
</dbReference>
<evidence type="ECO:0000256" key="6">
    <source>
        <dbReference type="ARBA" id="ARBA00022801"/>
    </source>
</evidence>
<dbReference type="Gene3D" id="3.40.50.300">
    <property type="entry name" value="P-loop containing nucleotide triphosphate hydrolases"/>
    <property type="match status" value="1"/>
</dbReference>
<dbReference type="CDD" id="cd14316">
    <property type="entry name" value="UBA2_UBAP1_like"/>
    <property type="match status" value="1"/>
</dbReference>
<evidence type="ECO:0000256" key="1">
    <source>
        <dbReference type="ARBA" id="ARBA00004436"/>
    </source>
</evidence>
<dbReference type="GO" id="GO:0046983">
    <property type="term" value="F:protein dimerization activity"/>
    <property type="evidence" value="ECO:0007669"/>
    <property type="project" value="InterPro"/>
</dbReference>
<evidence type="ECO:0000256" key="19">
    <source>
        <dbReference type="SAM" id="MobiDB-lite"/>
    </source>
</evidence>
<dbReference type="GO" id="GO:0042645">
    <property type="term" value="C:mitochondrial nucleoid"/>
    <property type="evidence" value="ECO:0007669"/>
    <property type="project" value="UniProtKB-SubCell"/>
</dbReference>
<evidence type="ECO:0000256" key="5">
    <source>
        <dbReference type="ARBA" id="ARBA00022741"/>
    </source>
</evidence>
<feature type="domain" description="ClpX-type ZB" evidence="22">
    <location>
        <begin position="82"/>
        <end position="135"/>
    </location>
</feature>
<dbReference type="CDD" id="cd19497">
    <property type="entry name" value="RecA-like_ClpX"/>
    <property type="match status" value="1"/>
</dbReference>
<evidence type="ECO:0000256" key="12">
    <source>
        <dbReference type="ARBA" id="ARBA00023186"/>
    </source>
</evidence>
<keyword evidence="11" id="KW-0496">Mitochondrion</keyword>
<evidence type="ECO:0000259" key="20">
    <source>
        <dbReference type="PROSITE" id="PS50030"/>
    </source>
</evidence>
<evidence type="ECO:0000256" key="13">
    <source>
        <dbReference type="ARBA" id="ARBA00023271"/>
    </source>
</evidence>
<evidence type="ECO:0000256" key="4">
    <source>
        <dbReference type="ARBA" id="ARBA00022723"/>
    </source>
</evidence>
<dbReference type="GO" id="GO:0051082">
    <property type="term" value="F:unfolded protein binding"/>
    <property type="evidence" value="ECO:0007669"/>
    <property type="project" value="InterPro"/>
</dbReference>
<protein>
    <recommendedName>
        <fullName evidence="17">ATP-dependent clpX-like chaperone, mitochondrial</fullName>
        <ecNumber evidence="2">3.6.4.10</ecNumber>
    </recommendedName>
    <alternativeName>
        <fullName evidence="18">ATP-dependent Clp protease ATP-binding subunit clpX-like, mitochondrial</fullName>
    </alternativeName>
</protein>
<dbReference type="InterPro" id="IPR059188">
    <property type="entry name" value="Znf_CLPX-like"/>
</dbReference>
<evidence type="ECO:0000256" key="2">
    <source>
        <dbReference type="ARBA" id="ARBA00012554"/>
    </source>
</evidence>
<keyword evidence="3" id="KW-0597">Phosphoprotein</keyword>
<dbReference type="InterPro" id="IPR023340">
    <property type="entry name" value="UMA"/>
</dbReference>